<dbReference type="Pfam" id="PF03352">
    <property type="entry name" value="Adenine_glyco"/>
    <property type="match status" value="1"/>
</dbReference>
<dbReference type="RefSeq" id="WP_021796087.1">
    <property type="nucleotide sequence ID" value="NZ_ACVN02000005.1"/>
</dbReference>
<dbReference type="InterPro" id="IPR052891">
    <property type="entry name" value="DNA-3mA_glycosylase"/>
</dbReference>
<dbReference type="GO" id="GO:0008725">
    <property type="term" value="F:DNA-3-methyladenine glycosylase activity"/>
    <property type="evidence" value="ECO:0007669"/>
    <property type="project" value="InterPro"/>
</dbReference>
<dbReference type="PANTHER" id="PTHR30037:SF4">
    <property type="entry name" value="DNA-3-METHYLADENINE GLYCOSYLASE I"/>
    <property type="match status" value="1"/>
</dbReference>
<proteinExistence type="predicted"/>
<dbReference type="OrthoDB" id="9807664at2"/>
<dbReference type="EMBL" id="ACVN02000005">
    <property type="protein sequence ID" value="ERK63771.1"/>
    <property type="molecule type" value="Genomic_DNA"/>
</dbReference>
<dbReference type="Gene3D" id="1.10.340.30">
    <property type="entry name" value="Hypothetical protein, domain 2"/>
    <property type="match status" value="1"/>
</dbReference>
<name>U2R4G9_9ACTN</name>
<dbReference type="InterPro" id="IPR005019">
    <property type="entry name" value="Adenine_glyco"/>
</dbReference>
<dbReference type="AlphaFoldDB" id="U2R4G9"/>
<dbReference type="InterPro" id="IPR011257">
    <property type="entry name" value="DNA_glycosylase"/>
</dbReference>
<dbReference type="GeneID" id="95359978"/>
<dbReference type="PANTHER" id="PTHR30037">
    <property type="entry name" value="DNA-3-METHYLADENINE GLYCOSYLASE 1"/>
    <property type="match status" value="1"/>
</dbReference>
<dbReference type="SUPFAM" id="SSF48150">
    <property type="entry name" value="DNA-glycosylase"/>
    <property type="match status" value="1"/>
</dbReference>
<sequence>MAGDELVIGADGRARPRWAAHDPLLRDYYDHEWGAPVTDERGLFERLCLEGFQSGLSWATILRKRPAFRRAFDDFDVDRVAAYGSADVDRLLGDEGIVRNRRKIGAAVTNAHATRGLREHGGLPGLVWSFRPPARPRPVSTAEIPTRTPESAALAAALRAAGFVFVGPTTVYAMMQAIGMVDDRLEGAAGLLGTDA</sequence>
<gene>
    <name evidence="1" type="ORF">HMPREF0682_1137</name>
</gene>
<protein>
    <submittedName>
        <fullName evidence="1">Methyladenine glycosylase</fullName>
    </submittedName>
</protein>
<dbReference type="GO" id="GO:0006284">
    <property type="term" value="P:base-excision repair"/>
    <property type="evidence" value="ECO:0007669"/>
    <property type="project" value="InterPro"/>
</dbReference>
<accession>U2R4G9</accession>
<evidence type="ECO:0000313" key="2">
    <source>
        <dbReference type="Proteomes" id="UP000017052"/>
    </source>
</evidence>
<reference evidence="1" key="1">
    <citation type="submission" date="2013-08" db="EMBL/GenBank/DDBJ databases">
        <authorList>
            <person name="Durkin A.S."/>
            <person name="Haft D.R."/>
            <person name="McCorrison J."/>
            <person name="Torralba M."/>
            <person name="Gillis M."/>
            <person name="Haft D.H."/>
            <person name="Methe B."/>
            <person name="Sutton G."/>
            <person name="Nelson K.E."/>
        </authorList>
    </citation>
    <scope>NUCLEOTIDE SEQUENCE [LARGE SCALE GENOMIC DNA]</scope>
    <source>
        <strain evidence="1">F0233</strain>
    </source>
</reference>
<comment type="caution">
    <text evidence="1">The sequence shown here is derived from an EMBL/GenBank/DDBJ whole genome shotgun (WGS) entry which is preliminary data.</text>
</comment>
<dbReference type="Proteomes" id="UP000017052">
    <property type="component" value="Unassembled WGS sequence"/>
</dbReference>
<organism evidence="1 2">
    <name type="scientific">Propionibacterium acidifaciens F0233</name>
    <dbReference type="NCBI Taxonomy" id="553198"/>
    <lineage>
        <taxon>Bacteria</taxon>
        <taxon>Bacillati</taxon>
        <taxon>Actinomycetota</taxon>
        <taxon>Actinomycetes</taxon>
        <taxon>Propionibacteriales</taxon>
        <taxon>Propionibacteriaceae</taxon>
        <taxon>Propionibacterium</taxon>
    </lineage>
</organism>
<evidence type="ECO:0000313" key="1">
    <source>
        <dbReference type="EMBL" id="ERK63771.1"/>
    </source>
</evidence>
<keyword evidence="2" id="KW-1185">Reference proteome</keyword>